<dbReference type="SUPFAM" id="SSF51445">
    <property type="entry name" value="(Trans)glycosidases"/>
    <property type="match status" value="1"/>
</dbReference>
<dbReference type="InterPro" id="IPR013785">
    <property type="entry name" value="Aldolase_TIM"/>
</dbReference>
<proteinExistence type="predicted"/>
<feature type="region of interest" description="Disordered" evidence="3">
    <location>
        <begin position="66"/>
        <end position="90"/>
    </location>
</feature>
<dbReference type="InterPro" id="IPR004352">
    <property type="entry name" value="GH114_TIM-barrel"/>
</dbReference>
<dbReference type="Proteomes" id="UP000785200">
    <property type="component" value="Unassembled WGS sequence"/>
</dbReference>
<feature type="domain" description="Glycoside-hydrolase family GH114 TIM-barrel" evidence="5">
    <location>
        <begin position="100"/>
        <end position="325"/>
    </location>
</feature>
<feature type="transmembrane region" description="Helical" evidence="4">
    <location>
        <begin position="38"/>
        <end position="61"/>
    </location>
</feature>
<evidence type="ECO:0000313" key="6">
    <source>
        <dbReference type="EMBL" id="KAG0646644.1"/>
    </source>
</evidence>
<dbReference type="GO" id="GO:0004557">
    <property type="term" value="F:alpha-galactosidase activity"/>
    <property type="evidence" value="ECO:0007669"/>
    <property type="project" value="UniProtKB-EC"/>
</dbReference>
<keyword evidence="4" id="KW-0472">Membrane</keyword>
<organism evidence="6 7">
    <name type="scientific">Hyphodiscus hymeniophilus</name>
    <dbReference type="NCBI Taxonomy" id="353542"/>
    <lineage>
        <taxon>Eukaryota</taxon>
        <taxon>Fungi</taxon>
        <taxon>Dikarya</taxon>
        <taxon>Ascomycota</taxon>
        <taxon>Pezizomycotina</taxon>
        <taxon>Leotiomycetes</taxon>
        <taxon>Helotiales</taxon>
        <taxon>Hyphodiscaceae</taxon>
        <taxon>Hyphodiscus</taxon>
    </lineage>
</organism>
<gene>
    <name evidence="6" type="ORF">D0Z07_7460</name>
</gene>
<accession>A0A9P6VF12</accession>
<keyword evidence="4" id="KW-0812">Transmembrane</keyword>
<dbReference type="EC" id="3.2.1.22" evidence="2"/>
<feature type="compositionally biased region" description="Polar residues" evidence="3">
    <location>
        <begin position="80"/>
        <end position="90"/>
    </location>
</feature>
<evidence type="ECO:0000256" key="2">
    <source>
        <dbReference type="ARBA" id="ARBA00012755"/>
    </source>
</evidence>
<dbReference type="PANTHER" id="PTHR35273:SF2">
    <property type="entry name" value="ALPHA-GALACTOSIDASE"/>
    <property type="match status" value="1"/>
</dbReference>
<evidence type="ECO:0000256" key="3">
    <source>
        <dbReference type="SAM" id="MobiDB-lite"/>
    </source>
</evidence>
<evidence type="ECO:0000256" key="4">
    <source>
        <dbReference type="SAM" id="Phobius"/>
    </source>
</evidence>
<evidence type="ECO:0000259" key="5">
    <source>
        <dbReference type="Pfam" id="PF03537"/>
    </source>
</evidence>
<feature type="compositionally biased region" description="Low complexity" evidence="3">
    <location>
        <begin position="66"/>
        <end position="79"/>
    </location>
</feature>
<reference evidence="6" key="1">
    <citation type="submission" date="2019-07" db="EMBL/GenBank/DDBJ databases">
        <title>Hyphodiscus hymeniophilus genome sequencing and assembly.</title>
        <authorList>
            <person name="Kramer G."/>
            <person name="Nodwell J."/>
        </authorList>
    </citation>
    <scope>NUCLEOTIDE SEQUENCE</scope>
    <source>
        <strain evidence="6">ATCC 34498</strain>
    </source>
</reference>
<protein>
    <recommendedName>
        <fullName evidence="2">alpha-galactosidase</fullName>
        <ecNumber evidence="2">3.2.1.22</ecNumber>
    </recommendedName>
</protein>
<name>A0A9P6VF12_9HELO</name>
<evidence type="ECO:0000256" key="1">
    <source>
        <dbReference type="ARBA" id="ARBA00001255"/>
    </source>
</evidence>
<dbReference type="AlphaFoldDB" id="A0A9P6VF12"/>
<sequence>MAPSQFPQPQDSLGKQYPLVDTAKAEPRGCFSFRRKRTWFIFCSVLLVVAIALGVGIGVGLTRGSSSGSASSFPSTQSTPLTNGTNATTGSFWKPPAGTSWQIVLEYPLNDTSPNVDVFDIDLFDNPNSTISALHALNRSVICYFSAGSYENWRPDADQFNSSDYGKELDGWPGEYWLNTNSTNVRRIMSARLALAASKGCDGVDPDNVDGYNNANGLGLTASDAVDYMTFLANGSHSLGMALGLKNAGEILNQTIDMMQWEVNEQCVQYDECGTFRPFIVADKPVFHIEYPNSAPDVSPTTKAKICDDSSAQGFSTVIKNMDLDNFVINLESGLGSPVMDIVSAIESSPRHIPVQDVDRRKDDVGIFISIAKGADFKLSWKTER</sequence>
<evidence type="ECO:0000313" key="7">
    <source>
        <dbReference type="Proteomes" id="UP000785200"/>
    </source>
</evidence>
<dbReference type="Pfam" id="PF03537">
    <property type="entry name" value="Glyco_hydro_114"/>
    <property type="match status" value="1"/>
</dbReference>
<comment type="catalytic activity">
    <reaction evidence="1">
        <text>Hydrolysis of terminal, non-reducing alpha-D-galactose residues in alpha-D-galactosides, including galactose oligosaccharides, galactomannans and galactolipids.</text>
        <dbReference type="EC" id="3.2.1.22"/>
    </reaction>
</comment>
<dbReference type="InterPro" id="IPR017853">
    <property type="entry name" value="GH"/>
</dbReference>
<keyword evidence="7" id="KW-1185">Reference proteome</keyword>
<dbReference type="EMBL" id="VNKQ01000015">
    <property type="protein sequence ID" value="KAG0646644.1"/>
    <property type="molecule type" value="Genomic_DNA"/>
</dbReference>
<dbReference type="OrthoDB" id="2108802at2759"/>
<comment type="caution">
    <text evidence="6">The sequence shown here is derived from an EMBL/GenBank/DDBJ whole genome shotgun (WGS) entry which is preliminary data.</text>
</comment>
<dbReference type="Gene3D" id="3.20.20.70">
    <property type="entry name" value="Aldolase class I"/>
    <property type="match status" value="1"/>
</dbReference>
<keyword evidence="4" id="KW-1133">Transmembrane helix</keyword>
<dbReference type="PANTHER" id="PTHR35273">
    <property type="entry name" value="ALPHA-1,4 POLYGALACTOSAMINIDASE, PUTATIVE (AFU_ORTHOLOGUE AFUA_3G07890)-RELATED"/>
    <property type="match status" value="1"/>
</dbReference>